<keyword evidence="1" id="KW-0472">Membrane</keyword>
<evidence type="ECO:0000256" key="1">
    <source>
        <dbReference type="SAM" id="Phobius"/>
    </source>
</evidence>
<sequence>MDHSNLKNDHRGSMIIIVLVLTGLFSIIAMGAIGLALLQQKLNLSKVASTQAIHIAEAGVNYYRWVLYHDHEEYCNNKTCINAPPYGPYGPYEYKDSGGQNITGYYVLYITPPPLNGSTIVKIKSVGWVAKHPGIKRTIEVQCGIPSWSSYSTLANTTMRFGVGTEVWGPIHSNGGIRFDGIAHNVISSSLLEYDDPDHSEVGPDVIEYGVHTHDDCGMGTYDPDEISNGANPPNPPLQDDVFLSGRLFPVPVVSFDMLDNYVNDVYIKATTSGFVIDPRNAGTADPDSEPSFWGCINDTCDEGFHITLKTDDTFDVRGVSGIHPDCNNNPSADTPSLSILSEEAVAHNFPTPANGVIFVKNHVWIDGRIDGNRVTVLAFFEPFTSDIANIVINNDLLYTNYDGSDIIGLIAQHNVGPGLYSEGSLGAADDGELRIDAAMIAKGGRIGREYYKTSCSPEFHKRNIITVYGSLSTEERYGFSWSCGASQEWCSGYDVRNLIYDGNLTFSPPPHYPTTGEYTFISWKEE</sequence>
<feature type="transmembrane region" description="Helical" evidence="1">
    <location>
        <begin position="12"/>
        <end position="38"/>
    </location>
</feature>
<dbReference type="STRING" id="1797994.A2227_04710"/>
<evidence type="ECO:0008006" key="4">
    <source>
        <dbReference type="Google" id="ProtNLM"/>
    </source>
</evidence>
<accession>A0A1F5SME5</accession>
<protein>
    <recommendedName>
        <fullName evidence="4">Type 4 fimbrial biogenesis protein PilX N-terminal domain-containing protein</fullName>
    </recommendedName>
</protein>
<dbReference type="Proteomes" id="UP000178367">
    <property type="component" value="Unassembled WGS sequence"/>
</dbReference>
<organism evidence="2 3">
    <name type="scientific">Candidatus Falkowbacteria bacterium RIFOXYA2_FULL_47_19</name>
    <dbReference type="NCBI Taxonomy" id="1797994"/>
    <lineage>
        <taxon>Bacteria</taxon>
        <taxon>Candidatus Falkowiibacteriota</taxon>
    </lineage>
</organism>
<reference evidence="2 3" key="1">
    <citation type="journal article" date="2016" name="Nat. Commun.">
        <title>Thousands of microbial genomes shed light on interconnected biogeochemical processes in an aquifer system.</title>
        <authorList>
            <person name="Anantharaman K."/>
            <person name="Brown C.T."/>
            <person name="Hug L.A."/>
            <person name="Sharon I."/>
            <person name="Castelle C.J."/>
            <person name="Probst A.J."/>
            <person name="Thomas B.C."/>
            <person name="Singh A."/>
            <person name="Wilkins M.J."/>
            <person name="Karaoz U."/>
            <person name="Brodie E.L."/>
            <person name="Williams K.H."/>
            <person name="Hubbard S.S."/>
            <person name="Banfield J.F."/>
        </authorList>
    </citation>
    <scope>NUCLEOTIDE SEQUENCE [LARGE SCALE GENOMIC DNA]</scope>
</reference>
<keyword evidence="1" id="KW-0812">Transmembrane</keyword>
<evidence type="ECO:0000313" key="3">
    <source>
        <dbReference type="Proteomes" id="UP000178367"/>
    </source>
</evidence>
<dbReference type="AlphaFoldDB" id="A0A1F5SME5"/>
<dbReference type="EMBL" id="MFGB01000005">
    <property type="protein sequence ID" value="OGF27888.1"/>
    <property type="molecule type" value="Genomic_DNA"/>
</dbReference>
<proteinExistence type="predicted"/>
<keyword evidence="1" id="KW-1133">Transmembrane helix</keyword>
<gene>
    <name evidence="2" type="ORF">A2227_04710</name>
</gene>
<evidence type="ECO:0000313" key="2">
    <source>
        <dbReference type="EMBL" id="OGF27888.1"/>
    </source>
</evidence>
<name>A0A1F5SME5_9BACT</name>
<comment type="caution">
    <text evidence="2">The sequence shown here is derived from an EMBL/GenBank/DDBJ whole genome shotgun (WGS) entry which is preliminary data.</text>
</comment>